<evidence type="ECO:0000313" key="3">
    <source>
        <dbReference type="EMBL" id="KKP60286.1"/>
    </source>
</evidence>
<dbReference type="Proteomes" id="UP000034688">
    <property type="component" value="Unassembled WGS sequence"/>
</dbReference>
<sequence length="182" mass="20662">MKKFGRYLLLITFIIVVPFATYFVLGASDSLIKTPQEKVAYNLPYPGLLPDSPLYLAKIVRDRITDFLTRDNLKKAELYLLYSDKRTAMSLVLARKGKSQLAIDTFAKGEKYFLKIPNLLKSVKKQGGQAPSNFFETLKLSNAKHKELIEELIKILPQGLDQSLTQLSDLNQQIKLEIESLP</sequence>
<dbReference type="Pfam" id="PF18915">
    <property type="entry name" value="DUF5667"/>
    <property type="match status" value="1"/>
</dbReference>
<dbReference type="AlphaFoldDB" id="A0A0G0B9A3"/>
<evidence type="ECO:0000313" key="4">
    <source>
        <dbReference type="Proteomes" id="UP000034688"/>
    </source>
</evidence>
<proteinExistence type="predicted"/>
<organism evidence="3 4">
    <name type="scientific">Candidatus Roizmanbacteria bacterium GW2011_GWA2_34_18</name>
    <dbReference type="NCBI Taxonomy" id="1618477"/>
    <lineage>
        <taxon>Bacteria</taxon>
        <taxon>Candidatus Roizmaniibacteriota</taxon>
    </lineage>
</organism>
<feature type="transmembrane region" description="Helical" evidence="1">
    <location>
        <begin position="7"/>
        <end position="25"/>
    </location>
</feature>
<feature type="domain" description="DUF5667" evidence="2">
    <location>
        <begin position="47"/>
        <end position="157"/>
    </location>
</feature>
<dbReference type="EMBL" id="LBPP01000015">
    <property type="protein sequence ID" value="KKP60286.1"/>
    <property type="molecule type" value="Genomic_DNA"/>
</dbReference>
<name>A0A0G0B9A3_9BACT</name>
<accession>A0A0G0B9A3</accession>
<keyword evidence="1" id="KW-0472">Membrane</keyword>
<protein>
    <recommendedName>
        <fullName evidence="2">DUF5667 domain-containing protein</fullName>
    </recommendedName>
</protein>
<comment type="caution">
    <text evidence="3">The sequence shown here is derived from an EMBL/GenBank/DDBJ whole genome shotgun (WGS) entry which is preliminary data.</text>
</comment>
<evidence type="ECO:0000259" key="2">
    <source>
        <dbReference type="Pfam" id="PF18915"/>
    </source>
</evidence>
<evidence type="ECO:0000256" key="1">
    <source>
        <dbReference type="SAM" id="Phobius"/>
    </source>
</evidence>
<reference evidence="3 4" key="1">
    <citation type="journal article" date="2015" name="Nature">
        <title>rRNA introns, odd ribosomes, and small enigmatic genomes across a large radiation of phyla.</title>
        <authorList>
            <person name="Brown C.T."/>
            <person name="Hug L.A."/>
            <person name="Thomas B.C."/>
            <person name="Sharon I."/>
            <person name="Castelle C.J."/>
            <person name="Singh A."/>
            <person name="Wilkins M.J."/>
            <person name="Williams K.H."/>
            <person name="Banfield J.F."/>
        </authorList>
    </citation>
    <scope>NUCLEOTIDE SEQUENCE [LARGE SCALE GENOMIC DNA]</scope>
</reference>
<dbReference type="InterPro" id="IPR043725">
    <property type="entry name" value="DUF5667"/>
</dbReference>
<keyword evidence="1" id="KW-0812">Transmembrane</keyword>
<keyword evidence="1" id="KW-1133">Transmembrane helix</keyword>
<gene>
    <name evidence="3" type="ORF">UR54_C0015G0007</name>
</gene>